<dbReference type="Pfam" id="PF01850">
    <property type="entry name" value="PIN"/>
    <property type="match status" value="1"/>
</dbReference>
<name>A0A7J3X6R0_THEPE</name>
<proteinExistence type="predicted"/>
<accession>A0A7J3X6R0</accession>
<evidence type="ECO:0000259" key="1">
    <source>
        <dbReference type="Pfam" id="PF01850"/>
    </source>
</evidence>
<gene>
    <name evidence="2" type="ORF">ENM88_03730</name>
</gene>
<dbReference type="InterPro" id="IPR002716">
    <property type="entry name" value="PIN_dom"/>
</dbReference>
<organism evidence="2">
    <name type="scientific">Thermofilum pendens</name>
    <dbReference type="NCBI Taxonomy" id="2269"/>
    <lineage>
        <taxon>Archaea</taxon>
        <taxon>Thermoproteota</taxon>
        <taxon>Thermoprotei</taxon>
        <taxon>Thermofilales</taxon>
        <taxon>Thermofilaceae</taxon>
        <taxon>Thermofilum</taxon>
    </lineage>
</organism>
<reference evidence="2" key="1">
    <citation type="journal article" date="2020" name="mSystems">
        <title>Genome- and Community-Level Interaction Insights into Carbon Utilization and Element Cycling Functions of Hydrothermarchaeota in Hydrothermal Sediment.</title>
        <authorList>
            <person name="Zhou Z."/>
            <person name="Liu Y."/>
            <person name="Xu W."/>
            <person name="Pan J."/>
            <person name="Luo Z.H."/>
            <person name="Li M."/>
        </authorList>
    </citation>
    <scope>NUCLEOTIDE SEQUENCE [LARGE SCALE GENOMIC DNA]</scope>
    <source>
        <strain evidence="2">SpSt-1125</strain>
    </source>
</reference>
<sequence length="153" mass="16704">MLKVLLDTSFLLPAFGVDAGEEVLGCLKLIAARRERVRAYYSPYSLLEAVMVLLREAKQGRLGLEEAVGMAREGAVRVIYGLEVADTLPEAYLLAVKLYSLGHRDLFDNLLYATAATGGLPLLTLDSELLDFLEKVSLPRAAIGPGDLREKLP</sequence>
<dbReference type="SUPFAM" id="SSF88723">
    <property type="entry name" value="PIN domain-like"/>
    <property type="match status" value="1"/>
</dbReference>
<dbReference type="InterPro" id="IPR029060">
    <property type="entry name" value="PIN-like_dom_sf"/>
</dbReference>
<dbReference type="AlphaFoldDB" id="A0A7J3X6R0"/>
<comment type="caution">
    <text evidence="2">The sequence shown here is derived from an EMBL/GenBank/DDBJ whole genome shotgun (WGS) entry which is preliminary data.</text>
</comment>
<evidence type="ECO:0000313" key="2">
    <source>
        <dbReference type="EMBL" id="HHP04844.1"/>
    </source>
</evidence>
<feature type="domain" description="PIN" evidence="1">
    <location>
        <begin position="4"/>
        <end position="129"/>
    </location>
</feature>
<dbReference type="EMBL" id="DRZM01000114">
    <property type="protein sequence ID" value="HHP04844.1"/>
    <property type="molecule type" value="Genomic_DNA"/>
</dbReference>
<dbReference type="Gene3D" id="3.40.50.1010">
    <property type="entry name" value="5'-nuclease"/>
    <property type="match status" value="1"/>
</dbReference>
<protein>
    <submittedName>
        <fullName evidence="2">PIN domain-containing protein</fullName>
    </submittedName>
</protein>